<keyword evidence="1" id="KW-0472">Membrane</keyword>
<dbReference type="AlphaFoldDB" id="A0A438H184"/>
<keyword evidence="1" id="KW-0812">Transmembrane</keyword>
<keyword evidence="1" id="KW-1133">Transmembrane helix</keyword>
<feature type="transmembrane region" description="Helical" evidence="1">
    <location>
        <begin position="32"/>
        <end position="52"/>
    </location>
</feature>
<dbReference type="Proteomes" id="UP000288805">
    <property type="component" value="Unassembled WGS sequence"/>
</dbReference>
<accession>A0A438H184</accession>
<protein>
    <submittedName>
        <fullName evidence="2">Cytochrome P450 CYP72A219</fullName>
    </submittedName>
</protein>
<evidence type="ECO:0000313" key="2">
    <source>
        <dbReference type="EMBL" id="RVW78238.1"/>
    </source>
</evidence>
<evidence type="ECO:0000313" key="3">
    <source>
        <dbReference type="Proteomes" id="UP000288805"/>
    </source>
</evidence>
<sequence length="135" mass="15864">MEEKRGEKRENGLRGGENRALLEVFSKLEMELISVAISFAFITLLIYAWRLLNWVWLRPKKLERCLRQQGITGNSYRLLHGDVREMLRMISEANSRPISLSDEIVQRVLPFHYHSLKKYGIAGFLIFFFFPNCLS</sequence>
<proteinExistence type="predicted"/>
<comment type="caution">
    <text evidence="2">The sequence shown here is derived from an EMBL/GenBank/DDBJ whole genome shotgun (WGS) entry which is preliminary data.</text>
</comment>
<evidence type="ECO:0000256" key="1">
    <source>
        <dbReference type="SAM" id="Phobius"/>
    </source>
</evidence>
<organism evidence="2 3">
    <name type="scientific">Vitis vinifera</name>
    <name type="common">Grape</name>
    <dbReference type="NCBI Taxonomy" id="29760"/>
    <lineage>
        <taxon>Eukaryota</taxon>
        <taxon>Viridiplantae</taxon>
        <taxon>Streptophyta</taxon>
        <taxon>Embryophyta</taxon>
        <taxon>Tracheophyta</taxon>
        <taxon>Spermatophyta</taxon>
        <taxon>Magnoliopsida</taxon>
        <taxon>eudicotyledons</taxon>
        <taxon>Gunneridae</taxon>
        <taxon>Pentapetalae</taxon>
        <taxon>rosids</taxon>
        <taxon>Vitales</taxon>
        <taxon>Vitaceae</taxon>
        <taxon>Viteae</taxon>
        <taxon>Vitis</taxon>
    </lineage>
</organism>
<dbReference type="EMBL" id="QGNW01000299">
    <property type="protein sequence ID" value="RVW78238.1"/>
    <property type="molecule type" value="Genomic_DNA"/>
</dbReference>
<name>A0A438H184_VITVI</name>
<reference evidence="2 3" key="1">
    <citation type="journal article" date="2018" name="PLoS Genet.">
        <title>Population sequencing reveals clonal diversity and ancestral inbreeding in the grapevine cultivar Chardonnay.</title>
        <authorList>
            <person name="Roach M.J."/>
            <person name="Johnson D.L."/>
            <person name="Bohlmann J."/>
            <person name="van Vuuren H.J."/>
            <person name="Jones S.J."/>
            <person name="Pretorius I.S."/>
            <person name="Schmidt S.A."/>
            <person name="Borneman A.R."/>
        </authorList>
    </citation>
    <scope>NUCLEOTIDE SEQUENCE [LARGE SCALE GENOMIC DNA]</scope>
    <source>
        <strain evidence="3">cv. Chardonnay</strain>
        <tissue evidence="2">Leaf</tissue>
    </source>
</reference>
<gene>
    <name evidence="2" type="primary">C7A29_28</name>
    <name evidence="2" type="ORF">CK203_054692</name>
</gene>